<dbReference type="EMBL" id="JARBHB010000015">
    <property type="protein sequence ID" value="KAJ8867923.1"/>
    <property type="molecule type" value="Genomic_DNA"/>
</dbReference>
<feature type="region of interest" description="Disordered" evidence="1">
    <location>
        <begin position="1"/>
        <end position="32"/>
    </location>
</feature>
<evidence type="ECO:0000313" key="2">
    <source>
        <dbReference type="EMBL" id="KAJ8867923.1"/>
    </source>
</evidence>
<accession>A0ABQ9G631</accession>
<gene>
    <name evidence="2" type="ORF">PR048_031732</name>
</gene>
<comment type="caution">
    <text evidence="2">The sequence shown here is derived from an EMBL/GenBank/DDBJ whole genome shotgun (WGS) entry which is preliminary data.</text>
</comment>
<dbReference type="Proteomes" id="UP001159363">
    <property type="component" value="Chromosome 14"/>
</dbReference>
<organism evidence="2 3">
    <name type="scientific">Dryococelus australis</name>
    <dbReference type="NCBI Taxonomy" id="614101"/>
    <lineage>
        <taxon>Eukaryota</taxon>
        <taxon>Metazoa</taxon>
        <taxon>Ecdysozoa</taxon>
        <taxon>Arthropoda</taxon>
        <taxon>Hexapoda</taxon>
        <taxon>Insecta</taxon>
        <taxon>Pterygota</taxon>
        <taxon>Neoptera</taxon>
        <taxon>Polyneoptera</taxon>
        <taxon>Phasmatodea</taxon>
        <taxon>Verophasmatodea</taxon>
        <taxon>Anareolatae</taxon>
        <taxon>Phasmatidae</taxon>
        <taxon>Eurycanthinae</taxon>
        <taxon>Dryococelus</taxon>
    </lineage>
</organism>
<keyword evidence="3" id="KW-1185">Reference proteome</keyword>
<protein>
    <submittedName>
        <fullName evidence="2">Uncharacterized protein</fullName>
    </submittedName>
</protein>
<evidence type="ECO:0000256" key="1">
    <source>
        <dbReference type="SAM" id="MobiDB-lite"/>
    </source>
</evidence>
<sequence>MLGWAKRDITEETRRPAVPSDKIPTYEKPRVTPAGFEPGSSWSFRGHDGRAFRLFASHQGEPGSITDRFPPDFSKWETCQTMLLVGGFSRGSPTTVLHSGADPYSPHFTLISSQDLDVKRRPNLFNHSHTIGYFLHCDDLGCYGSWALSNINCYAREVVEVDESCPSFSTHLEPYSKKTTPGYMYPGWASDDRKYPFFCPSLKLAGRGKMSGPALQWPISVRRLGVHVPSRWMVEGVFASGLARWLLK</sequence>
<feature type="compositionally biased region" description="Basic and acidic residues" evidence="1">
    <location>
        <begin position="1"/>
        <end position="15"/>
    </location>
</feature>
<name>A0ABQ9G631_9NEOP</name>
<evidence type="ECO:0000313" key="3">
    <source>
        <dbReference type="Proteomes" id="UP001159363"/>
    </source>
</evidence>
<proteinExistence type="predicted"/>
<reference evidence="2 3" key="1">
    <citation type="submission" date="2023-02" db="EMBL/GenBank/DDBJ databases">
        <title>LHISI_Scaffold_Assembly.</title>
        <authorList>
            <person name="Stuart O.P."/>
            <person name="Cleave R."/>
            <person name="Magrath M.J.L."/>
            <person name="Mikheyev A.S."/>
        </authorList>
    </citation>
    <scope>NUCLEOTIDE SEQUENCE [LARGE SCALE GENOMIC DNA]</scope>
    <source>
        <strain evidence="2">Daus_M_001</strain>
        <tissue evidence="2">Leg muscle</tissue>
    </source>
</reference>